<protein>
    <submittedName>
        <fullName evidence="1">Uncharacterized protein</fullName>
    </submittedName>
</protein>
<gene>
    <name evidence="1" type="ORF">RM533_06695</name>
</gene>
<evidence type="ECO:0000313" key="1">
    <source>
        <dbReference type="EMBL" id="MDT0575869.1"/>
    </source>
</evidence>
<organism evidence="1 2">
    <name type="scientific">Croceicoccus esteveae</name>
    <dbReference type="NCBI Taxonomy" id="3075597"/>
    <lineage>
        <taxon>Bacteria</taxon>
        <taxon>Pseudomonadati</taxon>
        <taxon>Pseudomonadota</taxon>
        <taxon>Alphaproteobacteria</taxon>
        <taxon>Sphingomonadales</taxon>
        <taxon>Erythrobacteraceae</taxon>
        <taxon>Croceicoccus</taxon>
    </lineage>
</organism>
<accession>A0ABU2ZHV0</accession>
<reference evidence="1 2" key="1">
    <citation type="submission" date="2023-09" db="EMBL/GenBank/DDBJ databases">
        <authorList>
            <person name="Rey-Velasco X."/>
        </authorList>
    </citation>
    <scope>NUCLEOTIDE SEQUENCE [LARGE SCALE GENOMIC DNA]</scope>
    <source>
        <strain evidence="1 2">F390</strain>
    </source>
</reference>
<sequence length="75" mass="8476">MPQSVCTWCNDQVDIAPFIRGSSFIVLDLHIAIIVHAMREAQDHESHRACDNIMHEVRSLRVGTAAWQKPRPPAT</sequence>
<dbReference type="Proteomes" id="UP001259803">
    <property type="component" value="Unassembled WGS sequence"/>
</dbReference>
<proteinExistence type="predicted"/>
<dbReference type="RefSeq" id="WP_311340451.1">
    <property type="nucleotide sequence ID" value="NZ_JAVRHS010000004.1"/>
</dbReference>
<dbReference type="EMBL" id="JAVRHS010000004">
    <property type="protein sequence ID" value="MDT0575869.1"/>
    <property type="molecule type" value="Genomic_DNA"/>
</dbReference>
<name>A0ABU2ZHV0_9SPHN</name>
<comment type="caution">
    <text evidence="1">The sequence shown here is derived from an EMBL/GenBank/DDBJ whole genome shotgun (WGS) entry which is preliminary data.</text>
</comment>
<keyword evidence="2" id="KW-1185">Reference proteome</keyword>
<evidence type="ECO:0000313" key="2">
    <source>
        <dbReference type="Proteomes" id="UP001259803"/>
    </source>
</evidence>